<dbReference type="EMBL" id="ML119862">
    <property type="protein sequence ID" value="RPA72437.1"/>
    <property type="molecule type" value="Genomic_DNA"/>
</dbReference>
<dbReference type="AlphaFoldDB" id="A0A3N4HFS4"/>
<dbReference type="STRING" id="1160509.A0A3N4HFS4"/>
<keyword evidence="2" id="KW-0853">WD repeat</keyword>
<evidence type="ECO:0000256" key="4">
    <source>
        <dbReference type="ARBA" id="ARBA00025740"/>
    </source>
</evidence>
<dbReference type="PANTHER" id="PTHR11227">
    <property type="entry name" value="WD-REPEAT PROTEIN INTERACTING WITH PHOSPHOINOSIDES WIPI -RELATED"/>
    <property type="match status" value="1"/>
</dbReference>
<dbReference type="InterPro" id="IPR048720">
    <property type="entry name" value="PROPPIN"/>
</dbReference>
<evidence type="ECO:0000313" key="6">
    <source>
        <dbReference type="EMBL" id="RPA72437.1"/>
    </source>
</evidence>
<evidence type="ECO:0000256" key="2">
    <source>
        <dbReference type="ARBA" id="ARBA00022574"/>
    </source>
</evidence>
<dbReference type="SUPFAM" id="SSF50978">
    <property type="entry name" value="WD40 repeat-like"/>
    <property type="match status" value="1"/>
</dbReference>
<keyword evidence="3" id="KW-0677">Repeat</keyword>
<dbReference type="GO" id="GO:0005774">
    <property type="term" value="C:vacuolar membrane"/>
    <property type="evidence" value="ECO:0007669"/>
    <property type="project" value="UniProtKB-SubCell"/>
</dbReference>
<dbReference type="InterPro" id="IPR036322">
    <property type="entry name" value="WD40_repeat_dom_sf"/>
</dbReference>
<sequence length="486" mass="53601">MTFSQAVSMMLVVKIQKHNERIFRPNHVHHQKQHHQTSTPTAKLDPTRSEPPLNRLNYVTFNQDFSSLAIGTKNGYRIYSCDPFGKISEEKDMDIGIIEMLFSTSLIAVILSSRRLQITNTKRHSTICELTYQHAVLAVKMNRKRLVVVLETQIYLYDISNMKLLQTIETSPNPNAICALSPSSDKCYMVFPRPTPPEMTSFSTPSHAPPGASHVPSATGDVLIYDALKGEAVTILEAHKSPLSAVTINNEGTLLATASDKGTIIRVFSIPGAQKLYQFRRGTYPARIYSMNFNLVSTLLCVSSATETVHIFRVGNFPAAQHAERPGLQSASSSRSSTSMGRSRSQSSDISSIYSDSTISAPPSFLNSQTQEKPHSERGYGIGSMFRRSSQSLGKTMVGAVGGYLPSAVTEMWEPARHFASVKLPESGIKSVVALSSTSPRVMVVTSEGLFYMYNIDMENGGECVLMKQYSLLDASEKMGQSLMWE</sequence>
<feature type="compositionally biased region" description="Low complexity" evidence="5">
    <location>
        <begin position="330"/>
        <end position="360"/>
    </location>
</feature>
<organism evidence="6 7">
    <name type="scientific">Ascobolus immersus RN42</name>
    <dbReference type="NCBI Taxonomy" id="1160509"/>
    <lineage>
        <taxon>Eukaryota</taxon>
        <taxon>Fungi</taxon>
        <taxon>Dikarya</taxon>
        <taxon>Ascomycota</taxon>
        <taxon>Pezizomycotina</taxon>
        <taxon>Pezizomycetes</taxon>
        <taxon>Pezizales</taxon>
        <taxon>Ascobolaceae</taxon>
        <taxon>Ascobolus</taxon>
    </lineage>
</organism>
<reference evidence="6 7" key="1">
    <citation type="journal article" date="2018" name="Nat. Ecol. Evol.">
        <title>Pezizomycetes genomes reveal the molecular basis of ectomycorrhizal truffle lifestyle.</title>
        <authorList>
            <person name="Murat C."/>
            <person name="Payen T."/>
            <person name="Noel B."/>
            <person name="Kuo A."/>
            <person name="Morin E."/>
            <person name="Chen J."/>
            <person name="Kohler A."/>
            <person name="Krizsan K."/>
            <person name="Balestrini R."/>
            <person name="Da Silva C."/>
            <person name="Montanini B."/>
            <person name="Hainaut M."/>
            <person name="Levati E."/>
            <person name="Barry K.W."/>
            <person name="Belfiori B."/>
            <person name="Cichocki N."/>
            <person name="Clum A."/>
            <person name="Dockter R.B."/>
            <person name="Fauchery L."/>
            <person name="Guy J."/>
            <person name="Iotti M."/>
            <person name="Le Tacon F."/>
            <person name="Lindquist E.A."/>
            <person name="Lipzen A."/>
            <person name="Malagnac F."/>
            <person name="Mello A."/>
            <person name="Molinier V."/>
            <person name="Miyauchi S."/>
            <person name="Poulain J."/>
            <person name="Riccioni C."/>
            <person name="Rubini A."/>
            <person name="Sitrit Y."/>
            <person name="Splivallo R."/>
            <person name="Traeger S."/>
            <person name="Wang M."/>
            <person name="Zifcakova L."/>
            <person name="Wipf D."/>
            <person name="Zambonelli A."/>
            <person name="Paolocci F."/>
            <person name="Nowrousian M."/>
            <person name="Ottonello S."/>
            <person name="Baldrian P."/>
            <person name="Spatafora J.W."/>
            <person name="Henrissat B."/>
            <person name="Nagy L.G."/>
            <person name="Aury J.M."/>
            <person name="Wincker P."/>
            <person name="Grigoriev I.V."/>
            <person name="Bonfante P."/>
            <person name="Martin F.M."/>
        </authorList>
    </citation>
    <scope>NUCLEOTIDE SEQUENCE [LARGE SCALE GENOMIC DNA]</scope>
    <source>
        <strain evidence="6 7">RN42</strain>
    </source>
</reference>
<name>A0A3N4HFS4_ASCIM</name>
<evidence type="ECO:0000256" key="3">
    <source>
        <dbReference type="ARBA" id="ARBA00022737"/>
    </source>
</evidence>
<feature type="region of interest" description="Disordered" evidence="5">
    <location>
        <begin position="27"/>
        <end position="49"/>
    </location>
</feature>
<comment type="similarity">
    <text evidence="4">Belongs to the WD repeat PROPPIN family.</text>
</comment>
<feature type="region of interest" description="Disordered" evidence="5">
    <location>
        <begin position="323"/>
        <end position="381"/>
    </location>
</feature>
<accession>A0A3N4HFS4</accession>
<dbReference type="SMART" id="SM00320">
    <property type="entry name" value="WD40"/>
    <property type="match status" value="2"/>
</dbReference>
<gene>
    <name evidence="6" type="ORF">BJ508DRAFT_314763</name>
</gene>
<dbReference type="OrthoDB" id="1667587at2759"/>
<dbReference type="Proteomes" id="UP000275078">
    <property type="component" value="Unassembled WGS sequence"/>
</dbReference>
<dbReference type="Pfam" id="PF21032">
    <property type="entry name" value="PROPPIN"/>
    <property type="match status" value="2"/>
</dbReference>
<comment type="subcellular location">
    <subcellularLocation>
        <location evidence="1">Vacuole membrane</location>
        <topology evidence="1">Peripheral membrane protein</topology>
    </subcellularLocation>
</comment>
<dbReference type="InterPro" id="IPR001680">
    <property type="entry name" value="WD40_rpt"/>
</dbReference>
<proteinExistence type="inferred from homology"/>
<protein>
    <submittedName>
        <fullName evidence="6">WD40 repeat-like protein</fullName>
    </submittedName>
</protein>
<evidence type="ECO:0000256" key="5">
    <source>
        <dbReference type="SAM" id="MobiDB-lite"/>
    </source>
</evidence>
<evidence type="ECO:0000313" key="7">
    <source>
        <dbReference type="Proteomes" id="UP000275078"/>
    </source>
</evidence>
<dbReference type="InterPro" id="IPR015943">
    <property type="entry name" value="WD40/YVTN_repeat-like_dom_sf"/>
</dbReference>
<evidence type="ECO:0000256" key="1">
    <source>
        <dbReference type="ARBA" id="ARBA00004148"/>
    </source>
</evidence>
<dbReference type="Gene3D" id="2.130.10.10">
    <property type="entry name" value="YVTN repeat-like/Quinoprotein amine dehydrogenase"/>
    <property type="match status" value="1"/>
</dbReference>
<keyword evidence="7" id="KW-1185">Reference proteome</keyword>